<protein>
    <recommendedName>
        <fullName evidence="4">DUF4760 domain-containing protein</fullName>
    </recommendedName>
</protein>
<proteinExistence type="predicted"/>
<evidence type="ECO:0000256" key="1">
    <source>
        <dbReference type="SAM" id="Phobius"/>
    </source>
</evidence>
<dbReference type="RefSeq" id="WP_280603149.1">
    <property type="nucleotide sequence ID" value="NZ_JARXRN010000029.1"/>
</dbReference>
<reference evidence="2 3" key="1">
    <citation type="submission" date="2023-04" db="EMBL/GenBank/DDBJ databases">
        <title>Luteimonas sp. M1R5S18.</title>
        <authorList>
            <person name="Sun J.-Q."/>
        </authorList>
    </citation>
    <scope>NUCLEOTIDE SEQUENCE [LARGE SCALE GENOMIC DNA]</scope>
    <source>
        <strain evidence="2 3">M1R5S18</strain>
    </source>
</reference>
<feature type="transmembrane region" description="Helical" evidence="1">
    <location>
        <begin position="27"/>
        <end position="46"/>
    </location>
</feature>
<organism evidence="2 3">
    <name type="scientific">Luteimonas rhizosphaericola</name>
    <dbReference type="NCBI Taxonomy" id="3042024"/>
    <lineage>
        <taxon>Bacteria</taxon>
        <taxon>Pseudomonadati</taxon>
        <taxon>Pseudomonadota</taxon>
        <taxon>Gammaproteobacteria</taxon>
        <taxon>Lysobacterales</taxon>
        <taxon>Lysobacteraceae</taxon>
        <taxon>Luteimonas</taxon>
    </lineage>
</organism>
<evidence type="ECO:0000313" key="2">
    <source>
        <dbReference type="EMBL" id="MDH5832136.1"/>
    </source>
</evidence>
<evidence type="ECO:0008006" key="4">
    <source>
        <dbReference type="Google" id="ProtNLM"/>
    </source>
</evidence>
<dbReference type="EMBL" id="JARXRN010000029">
    <property type="protein sequence ID" value="MDH5832136.1"/>
    <property type="molecule type" value="Genomic_DNA"/>
</dbReference>
<sequence>MFEHVVADIYCLIGGVPCAPLEWWSSAAAWAQALLTVLTFAFALVFQAMREKRIRAEQELRRIRAESEAEEVILALFRVARSRNARRWRGAIQSFLESEFSHPRDEVLAWMQLLRGPQMNWDEPPEAVVRYGQIAASVLSLLHAFQKLQDGLTPLHVERLRSEFPDKLAELAMESRKIAGDWFLYLESWLD</sequence>
<keyword evidence="1" id="KW-1133">Transmembrane helix</keyword>
<dbReference type="Proteomes" id="UP001156831">
    <property type="component" value="Unassembled WGS sequence"/>
</dbReference>
<keyword evidence="3" id="KW-1185">Reference proteome</keyword>
<keyword evidence="1" id="KW-0472">Membrane</keyword>
<gene>
    <name evidence="2" type="ORF">QFW80_16585</name>
</gene>
<keyword evidence="1" id="KW-0812">Transmembrane</keyword>
<comment type="caution">
    <text evidence="2">The sequence shown here is derived from an EMBL/GenBank/DDBJ whole genome shotgun (WGS) entry which is preliminary data.</text>
</comment>
<evidence type="ECO:0000313" key="3">
    <source>
        <dbReference type="Proteomes" id="UP001156831"/>
    </source>
</evidence>
<accession>A0ABT6JN74</accession>
<name>A0ABT6JN74_9GAMM</name>